<evidence type="ECO:0000313" key="2">
    <source>
        <dbReference type="Proteomes" id="UP001193081"/>
    </source>
</evidence>
<gene>
    <name evidence="1" type="ORF">EYB53_024655</name>
</gene>
<keyword evidence="2" id="KW-1185">Reference proteome</keyword>
<dbReference type="EMBL" id="SIJK02000115">
    <property type="protein sequence ID" value="MBP1468923.1"/>
    <property type="molecule type" value="Genomic_DNA"/>
</dbReference>
<reference evidence="1 2" key="1">
    <citation type="submission" date="2021-03" db="EMBL/GenBank/DDBJ databases">
        <authorList>
            <person name="Grouzdev D.S."/>
        </authorList>
    </citation>
    <scope>NUCLEOTIDE SEQUENCE [LARGE SCALE GENOMIC DNA]</scope>
    <source>
        <strain evidence="1 2">M50-1</strain>
    </source>
</reference>
<protein>
    <submittedName>
        <fullName evidence="1">Uncharacterized protein</fullName>
    </submittedName>
</protein>
<organism evidence="1 2">
    <name type="scientific">Candidatus Chloroploca mongolica</name>
    <dbReference type="NCBI Taxonomy" id="2528176"/>
    <lineage>
        <taxon>Bacteria</taxon>
        <taxon>Bacillati</taxon>
        <taxon>Chloroflexota</taxon>
        <taxon>Chloroflexia</taxon>
        <taxon>Chloroflexales</taxon>
        <taxon>Chloroflexineae</taxon>
        <taxon>Oscillochloridaceae</taxon>
        <taxon>Candidatus Chloroploca</taxon>
    </lineage>
</organism>
<comment type="caution">
    <text evidence="1">The sequence shown here is derived from an EMBL/GenBank/DDBJ whole genome shotgun (WGS) entry which is preliminary data.</text>
</comment>
<sequence length="164" mass="16913">MPDQLTIQIEFVDADPARPDPAAVTALADAALTDLRDQGFEPQPTYTGAMGGDVYEIVRQVAEGAAANKEIVLALITGVAAPIAGALAERLKQRAAAKPATPAPAAPAPPAVIVIVAGAQAEVSEPELTADELLRRLLAADPELEQKVSVATKPVVRARVPGRS</sequence>
<proteinExistence type="predicted"/>
<accession>A0ABS4DHN0</accession>
<dbReference type="Proteomes" id="UP001193081">
    <property type="component" value="Unassembled WGS sequence"/>
</dbReference>
<evidence type="ECO:0000313" key="1">
    <source>
        <dbReference type="EMBL" id="MBP1468923.1"/>
    </source>
</evidence>
<dbReference type="RefSeq" id="WP_135482162.1">
    <property type="nucleotide sequence ID" value="NZ_SIJK02000115.1"/>
</dbReference>
<name>A0ABS4DHN0_9CHLR</name>